<keyword evidence="2" id="KW-1185">Reference proteome</keyword>
<proteinExistence type="predicted"/>
<sequence>MVAEAGTIALSGTTMYLLYRIMESLGLNEEALESGSNYTSLVQLYMISLVYPLQLASVVTSASCRRLKLNIPDCSTWRGVYHQLTVMGQQYRGQNMFYRKAY</sequence>
<organism evidence="1 2">
    <name type="scientific">Bugula neritina</name>
    <name type="common">Brown bryozoan</name>
    <name type="synonym">Sertularia neritina</name>
    <dbReference type="NCBI Taxonomy" id="10212"/>
    <lineage>
        <taxon>Eukaryota</taxon>
        <taxon>Metazoa</taxon>
        <taxon>Spiralia</taxon>
        <taxon>Lophotrochozoa</taxon>
        <taxon>Bryozoa</taxon>
        <taxon>Gymnolaemata</taxon>
        <taxon>Cheilostomatida</taxon>
        <taxon>Flustrina</taxon>
        <taxon>Buguloidea</taxon>
        <taxon>Bugulidae</taxon>
        <taxon>Bugula</taxon>
    </lineage>
</organism>
<protein>
    <submittedName>
        <fullName evidence="1">Uncharacterized protein</fullName>
    </submittedName>
</protein>
<evidence type="ECO:0000313" key="1">
    <source>
        <dbReference type="EMBL" id="KAF6028400.1"/>
    </source>
</evidence>
<accession>A0A7J7JPX9</accession>
<reference evidence="1" key="1">
    <citation type="submission" date="2020-06" db="EMBL/GenBank/DDBJ databases">
        <title>Draft genome of Bugula neritina, a colonial animal packing powerful symbionts and potential medicines.</title>
        <authorList>
            <person name="Rayko M."/>
        </authorList>
    </citation>
    <scope>NUCLEOTIDE SEQUENCE [LARGE SCALE GENOMIC DNA]</scope>
    <source>
        <strain evidence="1">Kwan_BN1</strain>
    </source>
</reference>
<comment type="caution">
    <text evidence="1">The sequence shown here is derived from an EMBL/GenBank/DDBJ whole genome shotgun (WGS) entry which is preliminary data.</text>
</comment>
<dbReference type="Proteomes" id="UP000593567">
    <property type="component" value="Unassembled WGS sequence"/>
</dbReference>
<name>A0A7J7JPX9_BUGNE</name>
<dbReference type="AlphaFoldDB" id="A0A7J7JPX9"/>
<dbReference type="EMBL" id="VXIV02001954">
    <property type="protein sequence ID" value="KAF6028400.1"/>
    <property type="molecule type" value="Genomic_DNA"/>
</dbReference>
<gene>
    <name evidence="1" type="ORF">EB796_013289</name>
</gene>
<evidence type="ECO:0000313" key="2">
    <source>
        <dbReference type="Proteomes" id="UP000593567"/>
    </source>
</evidence>